<proteinExistence type="predicted"/>
<evidence type="ECO:0000256" key="1">
    <source>
        <dbReference type="SAM" id="Phobius"/>
    </source>
</evidence>
<feature type="transmembrane region" description="Helical" evidence="1">
    <location>
        <begin position="91"/>
        <end position="110"/>
    </location>
</feature>
<comment type="caution">
    <text evidence="2">The sequence shown here is derived from an EMBL/GenBank/DDBJ whole genome shotgun (WGS) entry which is preliminary data.</text>
</comment>
<keyword evidence="1" id="KW-1133">Transmembrane helix</keyword>
<name>A0ABW4JIW9_9BACL</name>
<dbReference type="Proteomes" id="UP001597079">
    <property type="component" value="Unassembled WGS sequence"/>
</dbReference>
<dbReference type="EMBL" id="JBHUCX010000050">
    <property type="protein sequence ID" value="MFD1676322.1"/>
    <property type="molecule type" value="Genomic_DNA"/>
</dbReference>
<keyword evidence="1" id="KW-0812">Transmembrane</keyword>
<evidence type="ECO:0000313" key="3">
    <source>
        <dbReference type="Proteomes" id="UP001597079"/>
    </source>
</evidence>
<keyword evidence="3" id="KW-1185">Reference proteome</keyword>
<sequence length="111" mass="12805">MINRGEWNNAVGQWVRFRTPWGTHRGIVQEVNHRGVLVRVPQQYAPATLINASDEQKLDVALTAYGYPYGGYGYGYSPAARWGYPGWGGWYGGWWLWWLAFAWIFALAFLF</sequence>
<gene>
    <name evidence="2" type="ORF">ACFSB2_16585</name>
</gene>
<reference evidence="3" key="1">
    <citation type="journal article" date="2019" name="Int. J. Syst. Evol. Microbiol.">
        <title>The Global Catalogue of Microorganisms (GCM) 10K type strain sequencing project: providing services to taxonomists for standard genome sequencing and annotation.</title>
        <authorList>
            <consortium name="The Broad Institute Genomics Platform"/>
            <consortium name="The Broad Institute Genome Sequencing Center for Infectious Disease"/>
            <person name="Wu L."/>
            <person name="Ma J."/>
        </authorList>
    </citation>
    <scope>NUCLEOTIDE SEQUENCE [LARGE SCALE GENOMIC DNA]</scope>
    <source>
        <strain evidence="3">CGMCC 1.12286</strain>
    </source>
</reference>
<protein>
    <submittedName>
        <fullName evidence="2">Uncharacterized protein</fullName>
    </submittedName>
</protein>
<accession>A0ABW4JIW9</accession>
<dbReference type="RefSeq" id="WP_377944219.1">
    <property type="nucleotide sequence ID" value="NZ_JBHUCX010000050.1"/>
</dbReference>
<keyword evidence="1" id="KW-0472">Membrane</keyword>
<evidence type="ECO:0000313" key="2">
    <source>
        <dbReference type="EMBL" id="MFD1676322.1"/>
    </source>
</evidence>
<organism evidence="2 3">
    <name type="scientific">Alicyclobacillus fodiniaquatilis</name>
    <dbReference type="NCBI Taxonomy" id="1661150"/>
    <lineage>
        <taxon>Bacteria</taxon>
        <taxon>Bacillati</taxon>
        <taxon>Bacillota</taxon>
        <taxon>Bacilli</taxon>
        <taxon>Bacillales</taxon>
        <taxon>Alicyclobacillaceae</taxon>
        <taxon>Alicyclobacillus</taxon>
    </lineage>
</organism>